<keyword evidence="1" id="KW-0472">Membrane</keyword>
<reference evidence="2 3" key="1">
    <citation type="submission" date="2012-12" db="EMBL/GenBank/DDBJ databases">
        <title>Novel taxa of Listeriaceae from agricultural environments in the United States.</title>
        <authorList>
            <person name="den Bakker H.C."/>
            <person name="Allred A."/>
            <person name="Warchocki S."/>
            <person name="Wright E.M."/>
            <person name="Burrell A."/>
            <person name="Nightingale K.K."/>
            <person name="Kephart D."/>
            <person name="Wiedmann M."/>
        </authorList>
    </citation>
    <scope>NUCLEOTIDE SEQUENCE [LARGE SCALE GENOMIC DNA]</scope>
    <source>
        <strain evidence="2 3">FSL F6-1037</strain>
    </source>
</reference>
<keyword evidence="3" id="KW-1185">Reference proteome</keyword>
<keyword evidence="1" id="KW-0812">Transmembrane</keyword>
<name>W7D0W2_9LIST</name>
<accession>W7D0W2</accession>
<sequence>MIIDAPHYQDDEKWQLRSAEAQIDPDEGNTITVNATYLNRHTIYQTDGKAVGKADIVTAPYTLNLLVPVKYKDEEETIHERFAADFLFSAYELSPIYDETANQIPDPIVTVDTGNLAASVYYSIMTRNMFLIRHDAHIDTGQWQAKLVDSGIRELIQTITPVYDQRAAQLRQHEQRVFFYTSLLGLTIMTIVFAFLSFNYALFERHKRKIILETYYGSSLLSILAHHYVKWMGLDIVVLSLAMLLFYRSAFVPLLLLMIGLQGVLISIHLNKRRGEGND</sequence>
<gene>
    <name evidence="2" type="ORF">BCAMP_03070</name>
</gene>
<protein>
    <recommendedName>
        <fullName evidence="4">Bacteriocin-associated integral membrane protein</fullName>
    </recommendedName>
</protein>
<evidence type="ECO:0008006" key="4">
    <source>
        <dbReference type="Google" id="ProtNLM"/>
    </source>
</evidence>
<feature type="transmembrane region" description="Helical" evidence="1">
    <location>
        <begin position="177"/>
        <end position="198"/>
    </location>
</feature>
<comment type="caution">
    <text evidence="2">The sequence shown here is derived from an EMBL/GenBank/DDBJ whole genome shotgun (WGS) entry which is preliminary data.</text>
</comment>
<dbReference type="AlphaFoldDB" id="W7D0W2"/>
<dbReference type="EMBL" id="AODH01000010">
    <property type="protein sequence ID" value="EUJ41626.1"/>
    <property type="molecule type" value="Genomic_DNA"/>
</dbReference>
<dbReference type="Proteomes" id="UP000019243">
    <property type="component" value="Unassembled WGS sequence"/>
</dbReference>
<proteinExistence type="predicted"/>
<evidence type="ECO:0000313" key="2">
    <source>
        <dbReference type="EMBL" id="EUJ41626.1"/>
    </source>
</evidence>
<organism evidence="2 3">
    <name type="scientific">Brochothrix campestris FSL F6-1037</name>
    <dbReference type="NCBI Taxonomy" id="1265861"/>
    <lineage>
        <taxon>Bacteria</taxon>
        <taxon>Bacillati</taxon>
        <taxon>Bacillota</taxon>
        <taxon>Bacilli</taxon>
        <taxon>Bacillales</taxon>
        <taxon>Listeriaceae</taxon>
        <taxon>Brochothrix</taxon>
    </lineage>
</organism>
<keyword evidence="1" id="KW-1133">Transmembrane helix</keyword>
<evidence type="ECO:0000256" key="1">
    <source>
        <dbReference type="SAM" id="Phobius"/>
    </source>
</evidence>
<evidence type="ECO:0000313" key="3">
    <source>
        <dbReference type="Proteomes" id="UP000019243"/>
    </source>
</evidence>
<dbReference type="STRING" id="1265861.BCAMP_03070"/>
<feature type="transmembrane region" description="Helical" evidence="1">
    <location>
        <begin position="249"/>
        <end position="270"/>
    </location>
</feature>
<feature type="transmembrane region" description="Helical" evidence="1">
    <location>
        <begin position="210"/>
        <end position="229"/>
    </location>
</feature>